<dbReference type="AlphaFoldDB" id="A0A2M7BC58"/>
<evidence type="ECO:0000256" key="4">
    <source>
        <dbReference type="ARBA" id="ARBA00022771"/>
    </source>
</evidence>
<evidence type="ECO:0000256" key="8">
    <source>
        <dbReference type="ARBA" id="ARBA00023016"/>
    </source>
</evidence>
<keyword evidence="4 13" id="KW-0863">Zinc-finger</keyword>
<evidence type="ECO:0000259" key="14">
    <source>
        <dbReference type="PROSITE" id="PS50162"/>
    </source>
</evidence>
<evidence type="ECO:0000256" key="9">
    <source>
        <dbReference type="ARBA" id="ARBA00023125"/>
    </source>
</evidence>
<dbReference type="InterPro" id="IPR027417">
    <property type="entry name" value="P-loop_NTPase"/>
</dbReference>
<dbReference type="PANTHER" id="PTHR32472:SF10">
    <property type="entry name" value="DNA REPAIR PROTEIN RADA-LIKE PROTEIN"/>
    <property type="match status" value="1"/>
</dbReference>
<dbReference type="InterPro" id="IPR020568">
    <property type="entry name" value="Ribosomal_Su5_D2-typ_SF"/>
</dbReference>
<protein>
    <recommendedName>
        <fullName evidence="11 12">DNA repair protein RadA</fullName>
    </recommendedName>
</protein>
<feature type="domain" description="RecA family profile 1" evidence="14">
    <location>
        <begin position="67"/>
        <end position="215"/>
    </location>
</feature>
<dbReference type="Proteomes" id="UP000229631">
    <property type="component" value="Unassembled WGS sequence"/>
</dbReference>
<dbReference type="InterPro" id="IPR004504">
    <property type="entry name" value="DNA_repair_RadA"/>
</dbReference>
<keyword evidence="8 11" id="KW-0346">Stress response</keyword>
<dbReference type="GO" id="GO:0005524">
    <property type="term" value="F:ATP binding"/>
    <property type="evidence" value="ECO:0007669"/>
    <property type="project" value="UniProtKB-UniRule"/>
</dbReference>
<evidence type="ECO:0000256" key="6">
    <source>
        <dbReference type="ARBA" id="ARBA00022833"/>
    </source>
</evidence>
<evidence type="ECO:0000256" key="7">
    <source>
        <dbReference type="ARBA" id="ARBA00022840"/>
    </source>
</evidence>
<dbReference type="InterPro" id="IPR041166">
    <property type="entry name" value="Rubredoxin_2"/>
</dbReference>
<dbReference type="GO" id="GO:0000725">
    <property type="term" value="P:recombinational repair"/>
    <property type="evidence" value="ECO:0007669"/>
    <property type="project" value="UniProtKB-UniRule"/>
</dbReference>
<dbReference type="GO" id="GO:0016787">
    <property type="term" value="F:hydrolase activity"/>
    <property type="evidence" value="ECO:0007669"/>
    <property type="project" value="UniProtKB-KW"/>
</dbReference>
<dbReference type="Pfam" id="PF18073">
    <property type="entry name" value="Zn_ribbon_LapB"/>
    <property type="match status" value="1"/>
</dbReference>
<feature type="short sequence motif" description="RadA KNRFG motif" evidence="11">
    <location>
        <begin position="252"/>
        <end position="256"/>
    </location>
</feature>
<evidence type="ECO:0000313" key="15">
    <source>
        <dbReference type="EMBL" id="PIV00640.1"/>
    </source>
</evidence>
<keyword evidence="2 11" id="KW-0547">Nucleotide-binding</keyword>
<dbReference type="InterPro" id="IPR003593">
    <property type="entry name" value="AAA+_ATPase"/>
</dbReference>
<dbReference type="NCBIfam" id="TIGR00416">
    <property type="entry name" value="sms"/>
    <property type="match status" value="1"/>
</dbReference>
<evidence type="ECO:0000256" key="11">
    <source>
        <dbReference type="HAMAP-Rule" id="MF_01498"/>
    </source>
</evidence>
<dbReference type="Pfam" id="PF13541">
    <property type="entry name" value="ChlI"/>
    <property type="match status" value="1"/>
</dbReference>
<dbReference type="SUPFAM" id="SSF52540">
    <property type="entry name" value="P-loop containing nucleoside triphosphate hydrolases"/>
    <property type="match status" value="1"/>
</dbReference>
<dbReference type="GO" id="GO:0140664">
    <property type="term" value="F:ATP-dependent DNA damage sensor activity"/>
    <property type="evidence" value="ECO:0007669"/>
    <property type="project" value="InterPro"/>
</dbReference>
<evidence type="ECO:0000256" key="12">
    <source>
        <dbReference type="NCBIfam" id="TIGR00416"/>
    </source>
</evidence>
<dbReference type="GO" id="GO:0008270">
    <property type="term" value="F:zinc ion binding"/>
    <property type="evidence" value="ECO:0007669"/>
    <property type="project" value="UniProtKB-KW"/>
</dbReference>
<dbReference type="PANTHER" id="PTHR32472">
    <property type="entry name" value="DNA REPAIR PROTEIN RADA"/>
    <property type="match status" value="1"/>
</dbReference>
<dbReference type="PROSITE" id="PS50162">
    <property type="entry name" value="RECA_2"/>
    <property type="match status" value="1"/>
</dbReference>
<evidence type="ECO:0000313" key="16">
    <source>
        <dbReference type="Proteomes" id="UP000229631"/>
    </source>
</evidence>
<feature type="region of interest" description="Lon-protease-like" evidence="11">
    <location>
        <begin position="360"/>
        <end position="449"/>
    </location>
</feature>
<keyword evidence="9 11" id="KW-0238">DNA-binding</keyword>
<comment type="function">
    <text evidence="13">DNA-dependent ATPase involved in processing of recombination intermediates, plays a role in repairing DNA breaks. Stimulates the branch migration of RecA-mediated strand transfer reactions, allowing the 3' invading strand to extend heteroduplex DNA faster. Binds ssDNA in the presence of ADP but not other nucleotides, has ATPase activity that is stimulated by ssDNA and various branched DNA structures, but inhibited by SSB. Does not have RecA's homology-searching function.</text>
</comment>
<dbReference type="SMART" id="SM00382">
    <property type="entry name" value="AAA"/>
    <property type="match status" value="1"/>
</dbReference>
<comment type="domain">
    <text evidence="11">The middle region has homology to RecA with ATPase motifs including the RadA KNRFG motif, while the C-terminus is homologous to Lon protease.</text>
</comment>
<dbReference type="InterPro" id="IPR014721">
    <property type="entry name" value="Ribsml_uS5_D2-typ_fold_subgr"/>
</dbReference>
<dbReference type="EMBL" id="PEVC01000047">
    <property type="protein sequence ID" value="PIV00640.1"/>
    <property type="molecule type" value="Genomic_DNA"/>
</dbReference>
<proteinExistence type="inferred from homology"/>
<dbReference type="CDD" id="cd01121">
    <property type="entry name" value="RadA_SMS_N"/>
    <property type="match status" value="1"/>
</dbReference>
<dbReference type="Gene3D" id="3.30.230.10">
    <property type="match status" value="1"/>
</dbReference>
<keyword evidence="7 11" id="KW-0067">ATP-binding</keyword>
<feature type="binding site" evidence="11">
    <location>
        <begin position="96"/>
        <end position="103"/>
    </location>
    <ligand>
        <name>ATP</name>
        <dbReference type="ChEBI" id="CHEBI:30616"/>
    </ligand>
</feature>
<evidence type="ECO:0000256" key="10">
    <source>
        <dbReference type="ARBA" id="ARBA00023204"/>
    </source>
</evidence>
<evidence type="ECO:0000256" key="3">
    <source>
        <dbReference type="ARBA" id="ARBA00022763"/>
    </source>
</evidence>
<gene>
    <name evidence="11" type="primary">radA</name>
    <name evidence="15" type="ORF">COS54_02600</name>
</gene>
<keyword evidence="10 11" id="KW-0234">DNA repair</keyword>
<accession>A0A2M7BC58</accession>
<dbReference type="InterPro" id="IPR020588">
    <property type="entry name" value="RecA_ATP-bd"/>
</dbReference>
<name>A0A2M7BC58_9BACT</name>
<reference evidence="16" key="1">
    <citation type="submission" date="2017-09" db="EMBL/GenBank/DDBJ databases">
        <title>Depth-based differentiation of microbial function through sediment-hosted aquifers and enrichment of novel symbionts in the deep terrestrial subsurface.</title>
        <authorList>
            <person name="Probst A.J."/>
            <person name="Ladd B."/>
            <person name="Jarett J.K."/>
            <person name="Geller-Mcgrath D.E."/>
            <person name="Sieber C.M.K."/>
            <person name="Emerson J.B."/>
            <person name="Anantharaman K."/>
            <person name="Thomas B.C."/>
            <person name="Malmstrom R."/>
            <person name="Stieglmeier M."/>
            <person name="Klingl A."/>
            <person name="Woyke T."/>
            <person name="Ryan C.M."/>
            <person name="Banfield J.F."/>
        </authorList>
    </citation>
    <scope>NUCLEOTIDE SEQUENCE [LARGE SCALE GENOMIC DNA]</scope>
</reference>
<dbReference type="Pfam" id="PF13481">
    <property type="entry name" value="AAA_25"/>
    <property type="match status" value="1"/>
</dbReference>
<comment type="function">
    <text evidence="11">Plays a role in repairing double-strand DNA breaks, probably involving stabilizing or processing branched DNA or blocked replication forks.</text>
</comment>
<comment type="caution">
    <text evidence="15">The sequence shown here is derived from an EMBL/GenBank/DDBJ whole genome shotgun (WGS) entry which is preliminary data.</text>
</comment>
<keyword evidence="3 11" id="KW-0227">DNA damage</keyword>
<keyword evidence="5" id="KW-0378">Hydrolase</keyword>
<evidence type="ECO:0000256" key="2">
    <source>
        <dbReference type="ARBA" id="ARBA00022741"/>
    </source>
</evidence>
<evidence type="ECO:0000256" key="13">
    <source>
        <dbReference type="RuleBase" id="RU003555"/>
    </source>
</evidence>
<dbReference type="Gene3D" id="3.40.50.300">
    <property type="entry name" value="P-loop containing nucleotide triphosphate hydrolases"/>
    <property type="match status" value="1"/>
</dbReference>
<sequence length="449" mass="49524">MKKKISNFVCSECGYESVEWYGKCPNCGQWNTMKEFKEQRLKFKDGGRQDRNEENKPLKLSEIKTSLKQRFSSGIEEFDRVLGNGFVKASVILLAGEPGVGKSTLLLQLVKKMSGLSILYVSGEESPEQVKGRAERLGVEGTNLLLLSETNADRIIEEFEKIDGETLVIIDSIQTLWSEDFESYPGSVSQVRGCAQKLLEIGKKKGITLILVGHVTKEGEIAGPMILSHMVDVVLFLEGERFTELRLLRGFKNRFGPTDEVGVFKMSEKGMEEVKNPSEIFLGDRGNEARLAKDGESRRGSVTVCAMEGTRPMLLEIQALVAQSALAIPRRVVSGVDYNRVLLLSAVLQKALNIPLYNQDIFVKVAGGFKISEPAADLGICLAIISSFKNQSLSGKICAFGEVGLLGEIRRVSGEEKRAKEAKKLGFSQVLSSVNAKSLHEVVRIINNK</sequence>
<dbReference type="PRINTS" id="PR01874">
    <property type="entry name" value="DNAREPAIRADA"/>
</dbReference>
<dbReference type="FunFam" id="3.40.50.300:FF:000050">
    <property type="entry name" value="DNA repair protein RadA"/>
    <property type="match status" value="1"/>
</dbReference>
<evidence type="ECO:0000256" key="1">
    <source>
        <dbReference type="ARBA" id="ARBA00022723"/>
    </source>
</evidence>
<dbReference type="GO" id="GO:0005829">
    <property type="term" value="C:cytosol"/>
    <property type="evidence" value="ECO:0007669"/>
    <property type="project" value="TreeGrafter"/>
</dbReference>
<dbReference type="HAMAP" id="MF_01498">
    <property type="entry name" value="RadA_bact"/>
    <property type="match status" value="1"/>
</dbReference>
<comment type="similarity">
    <text evidence="11 13">Belongs to the RecA family. RadA subfamily.</text>
</comment>
<keyword evidence="6 13" id="KW-0862">Zinc</keyword>
<dbReference type="SUPFAM" id="SSF54211">
    <property type="entry name" value="Ribosomal protein S5 domain 2-like"/>
    <property type="match status" value="1"/>
</dbReference>
<organism evidence="15 16">
    <name type="scientific">Candidatus Shapirobacteria bacterium CG03_land_8_20_14_0_80_39_12</name>
    <dbReference type="NCBI Taxonomy" id="1974879"/>
    <lineage>
        <taxon>Bacteria</taxon>
        <taxon>Candidatus Shapironibacteriota</taxon>
    </lineage>
</organism>
<keyword evidence="1 11" id="KW-0479">Metal-binding</keyword>
<dbReference type="GO" id="GO:0003684">
    <property type="term" value="F:damaged DNA binding"/>
    <property type="evidence" value="ECO:0007669"/>
    <property type="project" value="InterPro"/>
</dbReference>
<evidence type="ECO:0000256" key="5">
    <source>
        <dbReference type="ARBA" id="ARBA00022801"/>
    </source>
</evidence>